<dbReference type="Proteomes" id="UP001174205">
    <property type="component" value="Unassembled WGS sequence"/>
</dbReference>
<proteinExistence type="predicted"/>
<accession>A0ABT8JFJ5</accession>
<name>A0ABT8JFJ5_9BACL</name>
<organism evidence="1 2">
    <name type="scientific">Paenibacillus vandeheii</name>
    <dbReference type="NCBI Taxonomy" id="3035917"/>
    <lineage>
        <taxon>Bacteria</taxon>
        <taxon>Bacillati</taxon>
        <taxon>Bacillota</taxon>
        <taxon>Bacilli</taxon>
        <taxon>Bacillales</taxon>
        <taxon>Paenibacillaceae</taxon>
        <taxon>Paenibacillus</taxon>
    </lineage>
</organism>
<dbReference type="RefSeq" id="WP_024630856.1">
    <property type="nucleotide sequence ID" value="NZ_JAROCD010000011.1"/>
</dbReference>
<keyword evidence="2" id="KW-1185">Reference proteome</keyword>
<reference evidence="1" key="1">
    <citation type="submission" date="2023-03" db="EMBL/GenBank/DDBJ databases">
        <title>MT1 and MT2 Draft Genomes of Novel Species.</title>
        <authorList>
            <person name="Venkateswaran K."/>
        </authorList>
    </citation>
    <scope>NUCLEOTIDE SEQUENCE</scope>
    <source>
        <strain evidence="1">F6_3S_P_1C</strain>
    </source>
</reference>
<protein>
    <submittedName>
        <fullName evidence="1">Uncharacterized protein</fullName>
    </submittedName>
</protein>
<dbReference type="EMBL" id="JAROCD010000011">
    <property type="protein sequence ID" value="MDN4603876.1"/>
    <property type="molecule type" value="Genomic_DNA"/>
</dbReference>
<sequence length="378" mass="44069">MKYPYMDQAFVHKAKQVEKRFRKRIQSGEHSYRTGMGCILGVKEITAQHIIFKINSTQGVHRITRVRFRQALTYALFYRNVSRKELEKFDPFTSHLMALLNAALSDLSSRIITLANRKLCLVIKGVRYFFSGLEASPKDRELISKLGGKFVLLSNYYLREYSEERIYNILNHCHDLGLHIIIDSGTFSVMKAQRRNKDVDPICLKQYSTLIQKIKPLIIGYFNLDVENLKQTEENFEYLSQSVKIPPYPVWHESYGWDTLERWVNSSIHLTIAIGGTVFMLSQNQKRKFFQKIFSQYSDRQTFHWLGGSNGLLHEFPFLSTDSTGYNVGRRFKRLLPLNSSQKIAAASMTSMECLEYNIRQMVKLEDSHVPLQTEFMI</sequence>
<gene>
    <name evidence="1" type="ORF">P5G61_21720</name>
</gene>
<evidence type="ECO:0000313" key="1">
    <source>
        <dbReference type="EMBL" id="MDN4603876.1"/>
    </source>
</evidence>
<evidence type="ECO:0000313" key="2">
    <source>
        <dbReference type="Proteomes" id="UP001174205"/>
    </source>
</evidence>
<comment type="caution">
    <text evidence="1">The sequence shown here is derived from an EMBL/GenBank/DDBJ whole genome shotgun (WGS) entry which is preliminary data.</text>
</comment>